<evidence type="ECO:0000313" key="2">
    <source>
        <dbReference type="EMBL" id="KAA9011079.1"/>
    </source>
</evidence>
<dbReference type="EMBL" id="VYQA01000040">
    <property type="protein sequence ID" value="KAA9023302.1"/>
    <property type="molecule type" value="Genomic_DNA"/>
</dbReference>
<organism evidence="3 4">
    <name type="scientific">Sphingobium limneticum</name>
    <dbReference type="NCBI Taxonomy" id="1007511"/>
    <lineage>
        <taxon>Bacteria</taxon>
        <taxon>Pseudomonadati</taxon>
        <taxon>Pseudomonadota</taxon>
        <taxon>Alphaproteobacteria</taxon>
        <taxon>Sphingomonadales</taxon>
        <taxon>Sphingomonadaceae</taxon>
        <taxon>Sphingobium</taxon>
    </lineage>
</organism>
<evidence type="ECO:0000313" key="3">
    <source>
        <dbReference type="EMBL" id="KAA9023302.1"/>
    </source>
</evidence>
<dbReference type="Pfam" id="PF13619">
    <property type="entry name" value="KTSC"/>
    <property type="match status" value="1"/>
</dbReference>
<gene>
    <name evidence="3" type="ORF">F4U95_23710</name>
    <name evidence="2" type="ORF">F4U96_23845</name>
</gene>
<dbReference type="EMBL" id="VYQB01000042">
    <property type="protein sequence ID" value="KAA9011079.1"/>
    <property type="molecule type" value="Genomic_DNA"/>
</dbReference>
<proteinExistence type="predicted"/>
<evidence type="ECO:0000313" key="4">
    <source>
        <dbReference type="Proteomes" id="UP000325933"/>
    </source>
</evidence>
<dbReference type="AlphaFoldDB" id="A0A5J5HP84"/>
<dbReference type="RefSeq" id="WP_150426937.1">
    <property type="nucleotide sequence ID" value="NZ_VYQB01000042.1"/>
</dbReference>
<evidence type="ECO:0000313" key="5">
    <source>
        <dbReference type="Proteomes" id="UP000326364"/>
    </source>
</evidence>
<sequence length="70" mass="8117">MIDRIAYDEASKILTVTFRENGKYLYYDVPAAVFDAFSKAPSAGSFFNAHVKDQFRFIRDPERKRFGPYA</sequence>
<protein>
    <submittedName>
        <fullName evidence="3">KTSC domain-containing protein</fullName>
    </submittedName>
</protein>
<keyword evidence="5" id="KW-1185">Reference proteome</keyword>
<reference evidence="4 5" key="1">
    <citation type="submission" date="2019-09" db="EMBL/GenBank/DDBJ databases">
        <authorList>
            <person name="Feng G."/>
        </authorList>
    </citation>
    <scope>NUCLEOTIDE SEQUENCE [LARGE SCALE GENOMIC DNA]</scope>
    <source>
        <strain evidence="3 4">KACC 19283</strain>
        <strain evidence="2 5">KACC 19284</strain>
    </source>
</reference>
<feature type="domain" description="KTSC" evidence="1">
    <location>
        <begin position="1"/>
        <end position="55"/>
    </location>
</feature>
<accession>A0A5J5HP84</accession>
<comment type="caution">
    <text evidence="3">The sequence shown here is derived from an EMBL/GenBank/DDBJ whole genome shotgun (WGS) entry which is preliminary data.</text>
</comment>
<name>A0A5J5HP84_9SPHN</name>
<evidence type="ECO:0000259" key="1">
    <source>
        <dbReference type="Pfam" id="PF13619"/>
    </source>
</evidence>
<dbReference type="Proteomes" id="UP000325933">
    <property type="component" value="Unassembled WGS sequence"/>
</dbReference>
<dbReference type="Proteomes" id="UP000326364">
    <property type="component" value="Unassembled WGS sequence"/>
</dbReference>
<dbReference type="InterPro" id="IPR025309">
    <property type="entry name" value="KTSC_dom"/>
</dbReference>